<keyword evidence="5 6" id="KW-0472">Membrane</keyword>
<evidence type="ECO:0000256" key="5">
    <source>
        <dbReference type="ARBA" id="ARBA00023136"/>
    </source>
</evidence>
<dbReference type="RefSeq" id="WP_149487578.1">
    <property type="nucleotide sequence ID" value="NZ_CP036150.1"/>
</dbReference>
<dbReference type="PANTHER" id="PTHR32196:SF72">
    <property type="entry name" value="RIBOSE IMPORT PERMEASE PROTEIN RBSC"/>
    <property type="match status" value="1"/>
</dbReference>
<organism evidence="7 8">
    <name type="scientific">Oceanispirochaeta crateris</name>
    <dbReference type="NCBI Taxonomy" id="2518645"/>
    <lineage>
        <taxon>Bacteria</taxon>
        <taxon>Pseudomonadati</taxon>
        <taxon>Spirochaetota</taxon>
        <taxon>Spirochaetia</taxon>
        <taxon>Spirochaetales</taxon>
        <taxon>Spirochaetaceae</taxon>
        <taxon>Oceanispirochaeta</taxon>
    </lineage>
</organism>
<evidence type="ECO:0000256" key="3">
    <source>
        <dbReference type="ARBA" id="ARBA00022692"/>
    </source>
</evidence>
<proteinExistence type="predicted"/>
<feature type="transmembrane region" description="Helical" evidence="6">
    <location>
        <begin position="49"/>
        <end position="70"/>
    </location>
</feature>
<sequence length="328" mass="35513">MKNRIEKILQNRELNLGFLIFILLIIVTIRAPKFLELSNVERIVNDTAILIMVASGQLLVILTGGIDLSVGSTIAFSGMAASMMNQYYPGIPVYLVLLSGILIGTALGAFNGVCVAFGKIPPVITTLGTMSIFRGLTFVMSKGQWVTAHEMTESFMNIPKGRFFLIPNLTAWAILICIIMFYFIRYTRHGREIYAIGGNKTAAHFVGVSEKKVNFMVFTILGALCGLAGVMWTARYAAAVNETAAGFELQTVAACVLGGVSMAGGAGALTGVIMGSLFLGIINNALPVVNLSPFYQMAIQGFVVLTAIVANVLMEQRNEKQLLNRRRQ</sequence>
<dbReference type="Pfam" id="PF02653">
    <property type="entry name" value="BPD_transp_2"/>
    <property type="match status" value="1"/>
</dbReference>
<name>A0A5C1QS88_9SPIO</name>
<accession>A0A5C1QS88</accession>
<feature type="transmembrane region" description="Helical" evidence="6">
    <location>
        <begin position="122"/>
        <end position="141"/>
    </location>
</feature>
<dbReference type="GO" id="GO:0005886">
    <property type="term" value="C:plasma membrane"/>
    <property type="evidence" value="ECO:0007669"/>
    <property type="project" value="UniProtKB-SubCell"/>
</dbReference>
<keyword evidence="2" id="KW-1003">Cell membrane</keyword>
<evidence type="ECO:0000256" key="6">
    <source>
        <dbReference type="SAM" id="Phobius"/>
    </source>
</evidence>
<evidence type="ECO:0000313" key="7">
    <source>
        <dbReference type="EMBL" id="QEN09504.1"/>
    </source>
</evidence>
<evidence type="ECO:0000256" key="4">
    <source>
        <dbReference type="ARBA" id="ARBA00022989"/>
    </source>
</evidence>
<protein>
    <submittedName>
        <fullName evidence="7">ABC transporter permease</fullName>
    </submittedName>
</protein>
<dbReference type="InterPro" id="IPR001851">
    <property type="entry name" value="ABC_transp_permease"/>
</dbReference>
<feature type="transmembrane region" description="Helical" evidence="6">
    <location>
        <begin position="294"/>
        <end position="314"/>
    </location>
</feature>
<feature type="transmembrane region" description="Helical" evidence="6">
    <location>
        <begin position="255"/>
        <end position="282"/>
    </location>
</feature>
<evidence type="ECO:0000256" key="2">
    <source>
        <dbReference type="ARBA" id="ARBA00022475"/>
    </source>
</evidence>
<keyword evidence="3 6" id="KW-0812">Transmembrane</keyword>
<dbReference type="EMBL" id="CP036150">
    <property type="protein sequence ID" value="QEN09504.1"/>
    <property type="molecule type" value="Genomic_DNA"/>
</dbReference>
<dbReference type="AlphaFoldDB" id="A0A5C1QS88"/>
<keyword evidence="4 6" id="KW-1133">Transmembrane helix</keyword>
<keyword evidence="8" id="KW-1185">Reference proteome</keyword>
<evidence type="ECO:0000256" key="1">
    <source>
        <dbReference type="ARBA" id="ARBA00004651"/>
    </source>
</evidence>
<evidence type="ECO:0000313" key="8">
    <source>
        <dbReference type="Proteomes" id="UP000324209"/>
    </source>
</evidence>
<gene>
    <name evidence="7" type="ORF">EXM22_16510</name>
</gene>
<feature type="transmembrane region" description="Helical" evidence="6">
    <location>
        <begin position="215"/>
        <end position="234"/>
    </location>
</feature>
<dbReference type="CDD" id="cd06579">
    <property type="entry name" value="TM_PBP1_transp_AraH_like"/>
    <property type="match status" value="1"/>
</dbReference>
<dbReference type="OrthoDB" id="368246at2"/>
<dbReference type="Proteomes" id="UP000324209">
    <property type="component" value="Chromosome"/>
</dbReference>
<feature type="transmembrane region" description="Helical" evidence="6">
    <location>
        <begin position="12"/>
        <end position="29"/>
    </location>
</feature>
<comment type="subcellular location">
    <subcellularLocation>
        <location evidence="1">Cell membrane</location>
        <topology evidence="1">Multi-pass membrane protein</topology>
    </subcellularLocation>
</comment>
<dbReference type="PANTHER" id="PTHR32196">
    <property type="entry name" value="ABC TRANSPORTER PERMEASE PROTEIN YPHD-RELATED-RELATED"/>
    <property type="match status" value="1"/>
</dbReference>
<feature type="transmembrane region" description="Helical" evidence="6">
    <location>
        <begin position="91"/>
        <end position="110"/>
    </location>
</feature>
<reference evidence="7 8" key="1">
    <citation type="submission" date="2019-02" db="EMBL/GenBank/DDBJ databases">
        <title>Complete Genome Sequence and Methylome Analysis of free living Spirochaetas.</title>
        <authorList>
            <person name="Fomenkov A."/>
            <person name="Dubinina G."/>
            <person name="Leshcheva N."/>
            <person name="Mikheeva N."/>
            <person name="Grabovich M."/>
            <person name="Vincze T."/>
            <person name="Roberts R.J."/>
        </authorList>
    </citation>
    <scope>NUCLEOTIDE SEQUENCE [LARGE SCALE GENOMIC DNA]</scope>
    <source>
        <strain evidence="7 8">K2</strain>
    </source>
</reference>
<dbReference type="KEGG" id="ock:EXM22_16510"/>
<dbReference type="GO" id="GO:0022857">
    <property type="term" value="F:transmembrane transporter activity"/>
    <property type="evidence" value="ECO:0007669"/>
    <property type="project" value="InterPro"/>
</dbReference>
<feature type="transmembrane region" description="Helical" evidence="6">
    <location>
        <begin position="162"/>
        <end position="184"/>
    </location>
</feature>